<dbReference type="AlphaFoldDB" id="C0PER4"/>
<evidence type="ECO:0000313" key="1">
    <source>
        <dbReference type="EMBL" id="ACN33680.1"/>
    </source>
</evidence>
<name>C0PER4_MAIZE</name>
<organism evidence="1">
    <name type="scientific">Zea mays</name>
    <name type="common">Maize</name>
    <dbReference type="NCBI Taxonomy" id="4577"/>
    <lineage>
        <taxon>Eukaryota</taxon>
        <taxon>Viridiplantae</taxon>
        <taxon>Streptophyta</taxon>
        <taxon>Embryophyta</taxon>
        <taxon>Tracheophyta</taxon>
        <taxon>Spermatophyta</taxon>
        <taxon>Magnoliopsida</taxon>
        <taxon>Liliopsida</taxon>
        <taxon>Poales</taxon>
        <taxon>Poaceae</taxon>
        <taxon>PACMAD clade</taxon>
        <taxon>Panicoideae</taxon>
        <taxon>Andropogonodae</taxon>
        <taxon>Andropogoneae</taxon>
        <taxon>Tripsacinae</taxon>
        <taxon>Zea</taxon>
    </lineage>
</organism>
<reference evidence="1" key="2">
    <citation type="submission" date="2012-06" db="EMBL/GenBank/DDBJ databases">
        <authorList>
            <person name="Yu Y."/>
            <person name="Currie J."/>
            <person name="Lomeli R."/>
            <person name="Angelova A."/>
            <person name="Collura K."/>
            <person name="Wissotski M."/>
            <person name="Campos D."/>
            <person name="Kudrna D."/>
            <person name="Golser W."/>
            <person name="Ashely E."/>
            <person name="Descour A."/>
            <person name="Fernandes J."/>
            <person name="Soderlund C."/>
            <person name="Walbot V."/>
        </authorList>
    </citation>
    <scope>NUCLEOTIDE SEQUENCE</scope>
    <source>
        <strain evidence="1">B73</strain>
    </source>
</reference>
<protein>
    <submittedName>
        <fullName evidence="1">Uncharacterized protein</fullName>
    </submittedName>
</protein>
<accession>C0PER4</accession>
<reference evidence="1" key="1">
    <citation type="journal article" date="2009" name="PLoS Genet.">
        <title>Sequencing, mapping, and analysis of 27,455 maize full-length cDNAs.</title>
        <authorList>
            <person name="Soderlund C."/>
            <person name="Descour A."/>
            <person name="Kudrna D."/>
            <person name="Bomhoff M."/>
            <person name="Boyd L."/>
            <person name="Currie J."/>
            <person name="Angelova A."/>
            <person name="Collura K."/>
            <person name="Wissotski M."/>
            <person name="Ashley E."/>
            <person name="Morrow D."/>
            <person name="Fernandes J."/>
            <person name="Walbot V."/>
            <person name="Yu Y."/>
        </authorList>
    </citation>
    <scope>NUCLEOTIDE SEQUENCE</scope>
    <source>
        <strain evidence="1">B73</strain>
    </source>
</reference>
<dbReference type="EMBL" id="BT066873">
    <property type="protein sequence ID" value="ACN33770.1"/>
    <property type="molecule type" value="mRNA"/>
</dbReference>
<sequence>MHRTQVNLTLKNIIVLCVPYLFSNKRSSNRMRAPRDTAACAVQLPMMPAPTTMTSKLEAGRPAWGTAGAPALAMAAARERFASWNGRTAGGEKDRLRH</sequence>
<dbReference type="HOGENOM" id="CLU_2336713_0_0_1"/>
<proteinExistence type="evidence at transcript level"/>
<dbReference type="EMBL" id="BT066783">
    <property type="protein sequence ID" value="ACN33680.1"/>
    <property type="molecule type" value="mRNA"/>
</dbReference>